<gene>
    <name evidence="7" type="ORF">LY01_00300</name>
</gene>
<proteinExistence type="predicted"/>
<keyword evidence="3 6" id="KW-0812">Transmembrane</keyword>
<sequence length="311" mass="35034">MGFFLIYISYNQFTDEEREKVYSYLLDANYAWIALAVTFAFLSHLSRAWRWNYMLETLGKKPKFITNVMAIGAGYAMNLIIPRSGEISRAAIINRSDHIPMDKAIGTIIAERVLDLIILLIITATAILSAGDAIIGFFKDHLESAFAKADPVKATLYIAIFLLIIILIIFISRKLQLFNKVKGFILGMKEGFMTIWTMKKKWLYFFHTLFIWSMYLVMFYVSIYAIPGIETIPISAILCAFVAGSFAVAFTNGGFGAYPYFIAQVLLVFGISETLGTSFGWILWLSQTMLVLVYGLISLLLLSLRGTVSSK</sequence>
<dbReference type="InterPro" id="IPR022791">
    <property type="entry name" value="L-PG_synthase/AglD"/>
</dbReference>
<feature type="transmembrane region" description="Helical" evidence="6">
    <location>
        <begin position="113"/>
        <end position="138"/>
    </location>
</feature>
<keyword evidence="4 6" id="KW-1133">Transmembrane helix</keyword>
<name>A0A2S6IQR9_9FLAO</name>
<evidence type="ECO:0000256" key="3">
    <source>
        <dbReference type="ARBA" id="ARBA00022692"/>
    </source>
</evidence>
<feature type="transmembrane region" description="Helical" evidence="6">
    <location>
        <begin position="64"/>
        <end position="81"/>
    </location>
</feature>
<organism evidence="7 8">
    <name type="scientific">Nonlabens xylanidelens</name>
    <dbReference type="NCBI Taxonomy" id="191564"/>
    <lineage>
        <taxon>Bacteria</taxon>
        <taxon>Pseudomonadati</taxon>
        <taxon>Bacteroidota</taxon>
        <taxon>Flavobacteriia</taxon>
        <taxon>Flavobacteriales</taxon>
        <taxon>Flavobacteriaceae</taxon>
        <taxon>Nonlabens</taxon>
    </lineage>
</organism>
<dbReference type="OrthoDB" id="9812094at2"/>
<keyword evidence="5 6" id="KW-0472">Membrane</keyword>
<comment type="caution">
    <text evidence="7">The sequence shown here is derived from an EMBL/GenBank/DDBJ whole genome shotgun (WGS) entry which is preliminary data.</text>
</comment>
<dbReference type="Pfam" id="PF03706">
    <property type="entry name" value="LPG_synthase_TM"/>
    <property type="match status" value="1"/>
</dbReference>
<feature type="transmembrane region" description="Helical" evidence="6">
    <location>
        <begin position="281"/>
        <end position="302"/>
    </location>
</feature>
<reference evidence="7 8" key="1">
    <citation type="submission" date="2018-02" db="EMBL/GenBank/DDBJ databases">
        <title>Genomic Encyclopedia of Archaeal and Bacterial Type Strains, Phase II (KMG-II): from individual species to whole genera.</title>
        <authorList>
            <person name="Goeker M."/>
        </authorList>
    </citation>
    <scope>NUCLEOTIDE SEQUENCE [LARGE SCALE GENOMIC DNA]</scope>
    <source>
        <strain evidence="7 8">DSM 16809</strain>
    </source>
</reference>
<evidence type="ECO:0000256" key="6">
    <source>
        <dbReference type="SAM" id="Phobius"/>
    </source>
</evidence>
<feature type="transmembrane region" description="Helical" evidence="6">
    <location>
        <begin position="232"/>
        <end position="250"/>
    </location>
</feature>
<dbReference type="PANTHER" id="PTHR39087">
    <property type="entry name" value="UPF0104 MEMBRANE PROTEIN MJ1595"/>
    <property type="match status" value="1"/>
</dbReference>
<evidence type="ECO:0000256" key="2">
    <source>
        <dbReference type="ARBA" id="ARBA00022475"/>
    </source>
</evidence>
<evidence type="ECO:0000256" key="4">
    <source>
        <dbReference type="ARBA" id="ARBA00022989"/>
    </source>
</evidence>
<keyword evidence="8" id="KW-1185">Reference proteome</keyword>
<dbReference type="AlphaFoldDB" id="A0A2S6IQR9"/>
<dbReference type="EMBL" id="PTJE01000001">
    <property type="protein sequence ID" value="PPK96480.1"/>
    <property type="molecule type" value="Genomic_DNA"/>
</dbReference>
<dbReference type="PANTHER" id="PTHR39087:SF2">
    <property type="entry name" value="UPF0104 MEMBRANE PROTEIN MJ1595"/>
    <property type="match status" value="1"/>
</dbReference>
<accession>A0A2S6IQR9</accession>
<dbReference type="Proteomes" id="UP000239002">
    <property type="component" value="Unassembled WGS sequence"/>
</dbReference>
<feature type="transmembrane region" description="Helical" evidence="6">
    <location>
        <begin position="202"/>
        <end position="226"/>
    </location>
</feature>
<evidence type="ECO:0008006" key="9">
    <source>
        <dbReference type="Google" id="ProtNLM"/>
    </source>
</evidence>
<feature type="transmembrane region" description="Helical" evidence="6">
    <location>
        <begin position="21"/>
        <end position="44"/>
    </location>
</feature>
<comment type="subcellular location">
    <subcellularLocation>
        <location evidence="1">Cell membrane</location>
        <topology evidence="1">Multi-pass membrane protein</topology>
    </subcellularLocation>
</comment>
<evidence type="ECO:0000256" key="5">
    <source>
        <dbReference type="ARBA" id="ARBA00023136"/>
    </source>
</evidence>
<keyword evidence="2" id="KW-1003">Cell membrane</keyword>
<dbReference type="GO" id="GO:0005886">
    <property type="term" value="C:plasma membrane"/>
    <property type="evidence" value="ECO:0007669"/>
    <property type="project" value="UniProtKB-SubCell"/>
</dbReference>
<evidence type="ECO:0000313" key="8">
    <source>
        <dbReference type="Proteomes" id="UP000239002"/>
    </source>
</evidence>
<evidence type="ECO:0000313" key="7">
    <source>
        <dbReference type="EMBL" id="PPK96480.1"/>
    </source>
</evidence>
<feature type="transmembrane region" description="Helical" evidence="6">
    <location>
        <begin position="257"/>
        <end position="275"/>
    </location>
</feature>
<protein>
    <recommendedName>
        <fullName evidence="9">Lysylphosphatidylglycerol synthase-like protein</fullName>
    </recommendedName>
</protein>
<feature type="transmembrane region" description="Helical" evidence="6">
    <location>
        <begin position="154"/>
        <end position="172"/>
    </location>
</feature>
<evidence type="ECO:0000256" key="1">
    <source>
        <dbReference type="ARBA" id="ARBA00004651"/>
    </source>
</evidence>